<evidence type="ECO:0000256" key="10">
    <source>
        <dbReference type="PROSITE-ProRule" id="PRU10141"/>
    </source>
</evidence>
<dbReference type="GO" id="GO:0005524">
    <property type="term" value="F:ATP binding"/>
    <property type="evidence" value="ECO:0007669"/>
    <property type="project" value="UniProtKB-UniRule"/>
</dbReference>
<dbReference type="GO" id="GO:0004674">
    <property type="term" value="F:protein serine/threonine kinase activity"/>
    <property type="evidence" value="ECO:0007669"/>
    <property type="project" value="UniProtKB-KW"/>
</dbReference>
<feature type="binding site" evidence="9">
    <location>
        <position position="58"/>
    </location>
    <ligand>
        <name>ATP</name>
        <dbReference type="ChEBI" id="CHEBI:30616"/>
    </ligand>
</feature>
<evidence type="ECO:0000256" key="9">
    <source>
        <dbReference type="PIRSR" id="PIRSR630616-2"/>
    </source>
</evidence>
<evidence type="ECO:0000259" key="12">
    <source>
        <dbReference type="PROSITE" id="PS50011"/>
    </source>
</evidence>
<evidence type="ECO:0000256" key="1">
    <source>
        <dbReference type="ARBA" id="ARBA00012513"/>
    </source>
</evidence>
<name>A0A8C4J4F4_DRONO</name>
<evidence type="ECO:0000256" key="11">
    <source>
        <dbReference type="SAM" id="MobiDB-lite"/>
    </source>
</evidence>
<dbReference type="AlphaFoldDB" id="A0A8C4J4F4"/>
<dbReference type="PROSITE" id="PS50011">
    <property type="entry name" value="PROTEIN_KINASE_DOM"/>
    <property type="match status" value="1"/>
</dbReference>
<evidence type="ECO:0000313" key="14">
    <source>
        <dbReference type="Proteomes" id="UP000694423"/>
    </source>
</evidence>
<evidence type="ECO:0000256" key="4">
    <source>
        <dbReference type="ARBA" id="ARBA00022741"/>
    </source>
</evidence>
<dbReference type="InterPro" id="IPR000719">
    <property type="entry name" value="Prot_kinase_dom"/>
</dbReference>
<dbReference type="SMART" id="SM00220">
    <property type="entry name" value="S_TKc"/>
    <property type="match status" value="1"/>
</dbReference>
<proteinExistence type="predicted"/>
<dbReference type="SUPFAM" id="SSF56112">
    <property type="entry name" value="Protein kinase-like (PK-like)"/>
    <property type="match status" value="1"/>
</dbReference>
<dbReference type="PANTHER" id="PTHR24350">
    <property type="entry name" value="SERINE/THREONINE-PROTEIN KINASE IAL-RELATED"/>
    <property type="match status" value="1"/>
</dbReference>
<feature type="region of interest" description="Disordered" evidence="11">
    <location>
        <begin position="1"/>
        <end position="40"/>
    </location>
</feature>
<comment type="catalytic activity">
    <reaction evidence="7">
        <text>L-threonyl-[protein] + ATP = O-phospho-L-threonyl-[protein] + ADP + H(+)</text>
        <dbReference type="Rhea" id="RHEA:46608"/>
        <dbReference type="Rhea" id="RHEA-COMP:11060"/>
        <dbReference type="Rhea" id="RHEA-COMP:11605"/>
        <dbReference type="ChEBI" id="CHEBI:15378"/>
        <dbReference type="ChEBI" id="CHEBI:30013"/>
        <dbReference type="ChEBI" id="CHEBI:30616"/>
        <dbReference type="ChEBI" id="CHEBI:61977"/>
        <dbReference type="ChEBI" id="CHEBI:456216"/>
        <dbReference type="EC" id="2.7.11.1"/>
    </reaction>
</comment>
<dbReference type="InterPro" id="IPR011009">
    <property type="entry name" value="Kinase-like_dom_sf"/>
</dbReference>
<evidence type="ECO:0000256" key="6">
    <source>
        <dbReference type="ARBA" id="ARBA00022840"/>
    </source>
</evidence>
<reference evidence="13" key="1">
    <citation type="submission" date="2025-08" db="UniProtKB">
        <authorList>
            <consortium name="Ensembl"/>
        </authorList>
    </citation>
    <scope>IDENTIFICATION</scope>
</reference>
<dbReference type="Proteomes" id="UP000694423">
    <property type="component" value="Unplaced"/>
</dbReference>
<keyword evidence="14" id="KW-1185">Reference proteome</keyword>
<keyword evidence="4 9" id="KW-0547">Nucleotide-binding</keyword>
<evidence type="ECO:0000256" key="2">
    <source>
        <dbReference type="ARBA" id="ARBA00022527"/>
    </source>
</evidence>
<dbReference type="PROSITE" id="PS00107">
    <property type="entry name" value="PROTEIN_KINASE_ATP"/>
    <property type="match status" value="1"/>
</dbReference>
<dbReference type="Ensembl" id="ENSDNVT00000004928.1">
    <property type="protein sequence ID" value="ENSDNVP00000004089.1"/>
    <property type="gene ID" value="ENSDNVG00000002909.1"/>
</dbReference>
<reference evidence="13" key="2">
    <citation type="submission" date="2025-09" db="UniProtKB">
        <authorList>
            <consortium name="Ensembl"/>
        </authorList>
    </citation>
    <scope>IDENTIFICATION</scope>
</reference>
<dbReference type="InterPro" id="IPR030616">
    <property type="entry name" value="Aur-like"/>
</dbReference>
<accession>A0A8C4J4F4</accession>
<feature type="compositionally biased region" description="Gly residues" evidence="11">
    <location>
        <begin position="1"/>
        <end position="13"/>
    </location>
</feature>
<feature type="region of interest" description="Disordered" evidence="11">
    <location>
        <begin position="145"/>
        <end position="165"/>
    </location>
</feature>
<keyword evidence="6 9" id="KW-0067">ATP-binding</keyword>
<keyword evidence="5" id="KW-0418">Kinase</keyword>
<dbReference type="EC" id="2.7.11.1" evidence="1"/>
<evidence type="ECO:0000256" key="5">
    <source>
        <dbReference type="ARBA" id="ARBA00022777"/>
    </source>
</evidence>
<keyword evidence="2" id="KW-0723">Serine/threonine-protein kinase</keyword>
<dbReference type="Gene3D" id="3.30.200.20">
    <property type="entry name" value="Phosphorylase Kinase, domain 1"/>
    <property type="match status" value="1"/>
</dbReference>
<dbReference type="Pfam" id="PF00069">
    <property type="entry name" value="Pkinase"/>
    <property type="match status" value="1"/>
</dbReference>
<feature type="domain" description="Protein kinase" evidence="12">
    <location>
        <begin position="48"/>
        <end position="269"/>
    </location>
</feature>
<feature type="binding site" evidence="9">
    <location>
        <begin position="126"/>
        <end position="128"/>
    </location>
    <ligand>
        <name>ATP</name>
        <dbReference type="ChEBI" id="CHEBI:30616"/>
    </ligand>
</feature>
<evidence type="ECO:0000313" key="13">
    <source>
        <dbReference type="Ensembl" id="ENSDNVP00000004089.1"/>
    </source>
</evidence>
<dbReference type="FunFam" id="3.30.200.20:FF:000042">
    <property type="entry name" value="Aurora kinase A"/>
    <property type="match status" value="1"/>
</dbReference>
<evidence type="ECO:0000256" key="7">
    <source>
        <dbReference type="ARBA" id="ARBA00047899"/>
    </source>
</evidence>
<evidence type="ECO:0000256" key="8">
    <source>
        <dbReference type="ARBA" id="ARBA00048679"/>
    </source>
</evidence>
<protein>
    <recommendedName>
        <fullName evidence="1">non-specific serine/threonine protein kinase</fullName>
        <ecNumber evidence="1">2.7.11.1</ecNumber>
    </recommendedName>
</protein>
<evidence type="ECO:0000256" key="3">
    <source>
        <dbReference type="ARBA" id="ARBA00022679"/>
    </source>
</evidence>
<sequence>GGPRTPGSPGGSLGAPHPPPASAALPGRVPLEPSTQQHPQRTFSIEDFEVGRPLGKGKFGNVYLARERTSRFIVALKVLFKSQIEKEGVEHQLRREIEIQAHLRHPNVLRLYNYFHDRKRVYLILEYAPRGELYKELQKCRHFDEQRSATVSPPRTPGPRPGRLGPLPTWISGSASLILVDGRAWRTSGWRWGGSLGAVGDLGVTILTPGWHWGPWGDSGDPRTVLGCPWPLISPLHKLLENLVDVLHEGHGTLGAIGDLGVTLLTPGC</sequence>
<organism evidence="13 14">
    <name type="scientific">Dromaius novaehollandiae</name>
    <name type="common">Emu</name>
    <dbReference type="NCBI Taxonomy" id="8790"/>
    <lineage>
        <taxon>Eukaryota</taxon>
        <taxon>Metazoa</taxon>
        <taxon>Chordata</taxon>
        <taxon>Craniata</taxon>
        <taxon>Vertebrata</taxon>
        <taxon>Euteleostomi</taxon>
        <taxon>Archelosauria</taxon>
        <taxon>Archosauria</taxon>
        <taxon>Dinosauria</taxon>
        <taxon>Saurischia</taxon>
        <taxon>Theropoda</taxon>
        <taxon>Coelurosauria</taxon>
        <taxon>Aves</taxon>
        <taxon>Palaeognathae</taxon>
        <taxon>Casuariiformes</taxon>
        <taxon>Dromaiidae</taxon>
        <taxon>Dromaius</taxon>
    </lineage>
</organism>
<dbReference type="InterPro" id="IPR017441">
    <property type="entry name" value="Protein_kinase_ATP_BS"/>
</dbReference>
<keyword evidence="3" id="KW-0808">Transferase</keyword>
<comment type="catalytic activity">
    <reaction evidence="8">
        <text>L-seryl-[protein] + ATP = O-phospho-L-seryl-[protein] + ADP + H(+)</text>
        <dbReference type="Rhea" id="RHEA:17989"/>
        <dbReference type="Rhea" id="RHEA-COMP:9863"/>
        <dbReference type="Rhea" id="RHEA-COMP:11604"/>
        <dbReference type="ChEBI" id="CHEBI:15378"/>
        <dbReference type="ChEBI" id="CHEBI:29999"/>
        <dbReference type="ChEBI" id="CHEBI:30616"/>
        <dbReference type="ChEBI" id="CHEBI:83421"/>
        <dbReference type="ChEBI" id="CHEBI:456216"/>
        <dbReference type="EC" id="2.7.11.1"/>
    </reaction>
</comment>
<feature type="binding site" evidence="9 10">
    <location>
        <position position="77"/>
    </location>
    <ligand>
        <name>ATP</name>
        <dbReference type="ChEBI" id="CHEBI:30616"/>
    </ligand>
</feature>